<organism evidence="1 2">
    <name type="scientific">Candidatus Thalassospirochaeta sargassi</name>
    <dbReference type="NCBI Taxonomy" id="3119039"/>
    <lineage>
        <taxon>Bacteria</taxon>
        <taxon>Pseudomonadati</taxon>
        <taxon>Spirochaetota</taxon>
        <taxon>Spirochaetia</taxon>
        <taxon>Spirochaetales</taxon>
        <taxon>Spirochaetaceae</taxon>
        <taxon>Candidatus Thalassospirochaeta</taxon>
    </lineage>
</organism>
<sequence>MTEYKYVNYLYMICHPNPALVASQYAPDKFARHYSAGSTRYYDGKVIFAEIDINFRDPYFDIETGLEGLVPHEDGRPKATKFISTYRVLEHVDFNSIKKLYMSNPDGSCYGLESAEYDKTHQPDFLRVFAEVTPLKMLILSSWDFSQYGKWMTSAENPMGAPKVLYTQFDLTIADFLEDFEANPLMPPPLPSIHPSKLRDAIIELQNVKGKHTKGLSLDISFSKKSYRQIRHGFMFAAKDQELFFPMPDLNVIEKENYKFFRSM</sequence>
<reference evidence="1 2" key="1">
    <citation type="submission" date="2022-12" db="EMBL/GenBank/DDBJ databases">
        <title>Metagenome assembled genome from gulf of manar.</title>
        <authorList>
            <person name="Kohli P."/>
            <person name="Pk S."/>
            <person name="Venkata Ramana C."/>
            <person name="Sasikala C."/>
        </authorList>
    </citation>
    <scope>NUCLEOTIDE SEQUENCE [LARGE SCALE GENOMIC DNA]</scope>
    <source>
        <strain evidence="1">JB008</strain>
    </source>
</reference>
<dbReference type="AlphaFoldDB" id="A0AAJ1IE98"/>
<evidence type="ECO:0000313" key="1">
    <source>
        <dbReference type="EMBL" id="MDC7227692.1"/>
    </source>
</evidence>
<proteinExistence type="predicted"/>
<dbReference type="EMBL" id="JAQQAL010000030">
    <property type="protein sequence ID" value="MDC7227692.1"/>
    <property type="molecule type" value="Genomic_DNA"/>
</dbReference>
<evidence type="ECO:0000313" key="2">
    <source>
        <dbReference type="Proteomes" id="UP001221217"/>
    </source>
</evidence>
<dbReference type="Proteomes" id="UP001221217">
    <property type="component" value="Unassembled WGS sequence"/>
</dbReference>
<accession>A0AAJ1IE98</accession>
<comment type="caution">
    <text evidence="1">The sequence shown here is derived from an EMBL/GenBank/DDBJ whole genome shotgun (WGS) entry which is preliminary data.</text>
</comment>
<name>A0AAJ1IE98_9SPIO</name>
<gene>
    <name evidence="1" type="ORF">PQJ61_13080</name>
</gene>
<protein>
    <submittedName>
        <fullName evidence="1">Uncharacterized protein</fullName>
    </submittedName>
</protein>